<dbReference type="PRINTS" id="PR00133">
    <property type="entry name" value="GLHYDRLASE3"/>
</dbReference>
<evidence type="ECO:0000313" key="9">
    <source>
        <dbReference type="Proteomes" id="UP000424673"/>
    </source>
</evidence>
<comment type="catalytic activity">
    <reaction evidence="1">
        <text>Hydrolysis of terminal, non-reducing beta-D-glucosyl residues with release of beta-D-glucose.</text>
        <dbReference type="EC" id="3.2.1.21"/>
    </reaction>
</comment>
<reference evidence="8 9" key="1">
    <citation type="journal article" date="2021" name="AMB Express">
        <title>Isolation and characterisation of Methylocystis spp. for poly-3-hydroxybutyrate production using waste methane feedstocks.</title>
        <authorList>
            <person name="Rumah B.L."/>
            <person name="Stead C.E."/>
            <person name="Claxton Stevens B.H."/>
            <person name="Minton N.P."/>
            <person name="Grosse-Honebrink A."/>
            <person name="Zhang Y."/>
        </authorList>
    </citation>
    <scope>NUCLEOTIDE SEQUENCE [LARGE SCALE GENOMIC DNA]</scope>
    <source>
        <strain evidence="8 9">BRCS1</strain>
    </source>
</reference>
<proteinExistence type="inferred from homology"/>
<evidence type="ECO:0000256" key="4">
    <source>
        <dbReference type="ARBA" id="ARBA00022729"/>
    </source>
</evidence>
<dbReference type="PANTHER" id="PTHR30620:SF16">
    <property type="entry name" value="LYSOSOMAL BETA GLUCOSIDASE"/>
    <property type="match status" value="1"/>
</dbReference>
<name>A0ABX6EMY5_9HYPH</name>
<dbReference type="Gene3D" id="3.20.20.300">
    <property type="entry name" value="Glycoside hydrolase, family 3, N-terminal domain"/>
    <property type="match status" value="1"/>
</dbReference>
<dbReference type="EMBL" id="CP044329">
    <property type="protein sequence ID" value="QGM95804.1"/>
    <property type="molecule type" value="Genomic_DNA"/>
</dbReference>
<dbReference type="Pfam" id="PF00933">
    <property type="entry name" value="Glyco_hydro_3"/>
    <property type="match status" value="1"/>
</dbReference>
<evidence type="ECO:0000256" key="6">
    <source>
        <dbReference type="ARBA" id="ARBA00023295"/>
    </source>
</evidence>
<dbReference type="SUPFAM" id="SSF51445">
    <property type="entry name" value="(Trans)glycosidases"/>
    <property type="match status" value="1"/>
</dbReference>
<comment type="similarity">
    <text evidence="2">Belongs to the glycosyl hydrolase 3 family.</text>
</comment>
<feature type="domain" description="Glycoside hydrolase family 3 N-terminal" evidence="7">
    <location>
        <begin position="12"/>
        <end position="322"/>
    </location>
</feature>
<dbReference type="InterPro" id="IPR051915">
    <property type="entry name" value="Cellulose_Degrad_GH3"/>
</dbReference>
<gene>
    <name evidence="8" type="ORF">F7D13_17015</name>
</gene>
<dbReference type="Proteomes" id="UP000424673">
    <property type="component" value="Plasmid unnamed1"/>
</dbReference>
<dbReference type="InterPro" id="IPR001764">
    <property type="entry name" value="Glyco_hydro_3_N"/>
</dbReference>
<keyword evidence="4" id="KW-0732">Signal</keyword>
<dbReference type="InterPro" id="IPR036962">
    <property type="entry name" value="Glyco_hydro_3_N_sf"/>
</dbReference>
<dbReference type="InterPro" id="IPR017853">
    <property type="entry name" value="GH"/>
</dbReference>
<evidence type="ECO:0000256" key="3">
    <source>
        <dbReference type="ARBA" id="ARBA00012744"/>
    </source>
</evidence>
<evidence type="ECO:0000256" key="1">
    <source>
        <dbReference type="ARBA" id="ARBA00000448"/>
    </source>
</evidence>
<keyword evidence="6" id="KW-0326">Glycosidase</keyword>
<evidence type="ECO:0000256" key="5">
    <source>
        <dbReference type="ARBA" id="ARBA00022801"/>
    </source>
</evidence>
<organism evidence="8 9">
    <name type="scientific">Methylocystis rosea</name>
    <dbReference type="NCBI Taxonomy" id="173366"/>
    <lineage>
        <taxon>Bacteria</taxon>
        <taxon>Pseudomonadati</taxon>
        <taxon>Pseudomonadota</taxon>
        <taxon>Alphaproteobacteria</taxon>
        <taxon>Hyphomicrobiales</taxon>
        <taxon>Methylocystaceae</taxon>
        <taxon>Methylocystis</taxon>
    </lineage>
</organism>
<keyword evidence="8" id="KW-0614">Plasmid</keyword>
<dbReference type="EC" id="3.2.1.21" evidence="3"/>
<protein>
    <recommendedName>
        <fullName evidence="3">beta-glucosidase</fullName>
        <ecNumber evidence="3">3.2.1.21</ecNumber>
    </recommendedName>
</protein>
<accession>A0ABX6EMY5</accession>
<keyword evidence="9" id="KW-1185">Reference proteome</keyword>
<keyword evidence="5" id="KW-0378">Hydrolase</keyword>
<geneLocation type="plasmid" evidence="8 9">
    <name>unnamed1</name>
</geneLocation>
<sequence length="515" mass="54858">MNLIDSLLTAMTLEEKIGQLNMAATGYAITGPILGDEVAENIRAGRVGGLLNLWGREAIAGLQKLAVKESKLAIPLLFGLDVLHGHKTIFPIPLAEAGLFDPLLWERTARAAAIEAAGDGITLTFAPMLDIARDPRWGRIAEGPGEDPLVGARFAEAKIRGFQGPDLAAGTSVAATAKHFCAGGAATAGRDYAAVDISERTLIEVYLPPFRAAVAAGCAAIMPAFNSVAGVPMTAHAALLRDYLRRKLGFEGLIISDYNAIPELMQHGVAADLTEAAALSLKAGVDMDMMSGAYVRCLPDALARGLVAQEDVDAAVRRVLKLKQNLGLFDDPCRRVAPAEYLAEAQRELALDVARRAITLLSNRDILPRSRQRAGSQYSSESRLCWGLCLRPPATGPGPMPPWFCPGNRQGGCHGLGGLLAGRTPWLHQLGGVHGQPATIGGQRQPLRGGARRRAAQRLGAASGRRYLWSLQPAHEPALHRTKWRLSSLLLPVRSGSARRRLVPGSAGDADRRAC</sequence>
<evidence type="ECO:0000259" key="7">
    <source>
        <dbReference type="Pfam" id="PF00933"/>
    </source>
</evidence>
<evidence type="ECO:0000313" key="8">
    <source>
        <dbReference type="EMBL" id="QGM95804.1"/>
    </source>
</evidence>
<evidence type="ECO:0000256" key="2">
    <source>
        <dbReference type="ARBA" id="ARBA00005336"/>
    </source>
</evidence>
<dbReference type="PANTHER" id="PTHR30620">
    <property type="entry name" value="PERIPLASMIC BETA-GLUCOSIDASE-RELATED"/>
    <property type="match status" value="1"/>
</dbReference>